<proteinExistence type="predicted"/>
<dbReference type="Proteomes" id="UP001226091">
    <property type="component" value="Chromosome"/>
</dbReference>
<reference evidence="2" key="1">
    <citation type="journal article" date="2025" name="Aquaculture">
        <title>Assessment of the bioflocculant production and safety properties of Metabacillus hrfriensis sp. nov. based on phenotypic and whole-genome sequencing analysis.</title>
        <authorList>
            <person name="Zhang R."/>
            <person name="Zhao Z."/>
            <person name="Luo L."/>
            <person name="Wang S."/>
            <person name="Guo K."/>
            <person name="Xu W."/>
        </authorList>
    </citation>
    <scope>NUCLEOTIDE SEQUENCE [LARGE SCALE GENOMIC DNA]</scope>
    <source>
        <strain evidence="2">CT-WN-B3</strain>
    </source>
</reference>
<dbReference type="EMBL" id="CP126116">
    <property type="protein sequence ID" value="WHZ58216.1"/>
    <property type="molecule type" value="Genomic_DNA"/>
</dbReference>
<keyword evidence="2" id="KW-1185">Reference proteome</keyword>
<accession>A0ACD4RCQ4</accession>
<evidence type="ECO:0000313" key="1">
    <source>
        <dbReference type="EMBL" id="WHZ58216.1"/>
    </source>
</evidence>
<gene>
    <name evidence="1" type="ORF">QLQ22_02255</name>
</gene>
<evidence type="ECO:0000313" key="2">
    <source>
        <dbReference type="Proteomes" id="UP001226091"/>
    </source>
</evidence>
<sequence length="210" mass="21793">MDILSSILETKIVAIIRGANPNDVLKIAKALHEGGVGALEITMNSPKPLSVIEKVSDELGDQVIIGAGTVLGPETARAAILAGASFILSPTVNIETIKMTKRYGAVSIPGAFTPTEILSAYENGGDIIKVFPAALGPGFIKDIRGPLPQIPLLPTGGVDLSNIQAFMKAGAVGCGLGSALVDTKLEVTDEYLVQLTEKAKQFVSAVKSND</sequence>
<organism evidence="1 2">
    <name type="scientific">Metabacillus hrfriensis</name>
    <dbReference type="NCBI Taxonomy" id="3048891"/>
    <lineage>
        <taxon>Bacteria</taxon>
        <taxon>Bacillati</taxon>
        <taxon>Bacillota</taxon>
        <taxon>Bacilli</taxon>
        <taxon>Bacillales</taxon>
        <taxon>Bacillaceae</taxon>
        <taxon>Metabacillus</taxon>
    </lineage>
</organism>
<name>A0ACD4RCQ4_9BACI</name>
<protein>
    <submittedName>
        <fullName evidence="1">Bifunctional 4-hydroxy-2-oxoglutarate aldolase/2-dehydro-3-deoxy-phosphogluconate aldolase</fullName>
    </submittedName>
</protein>